<protein>
    <submittedName>
        <fullName evidence="1">Uncharacterized protein</fullName>
    </submittedName>
</protein>
<sequence length="43" mass="4652">MKTSRDSEPPGPVLSTTGPCYSITLTLPYVVWKMILTISGPTI</sequence>
<organism evidence="1">
    <name type="scientific">Anguilla anguilla</name>
    <name type="common">European freshwater eel</name>
    <name type="synonym">Muraena anguilla</name>
    <dbReference type="NCBI Taxonomy" id="7936"/>
    <lineage>
        <taxon>Eukaryota</taxon>
        <taxon>Metazoa</taxon>
        <taxon>Chordata</taxon>
        <taxon>Craniata</taxon>
        <taxon>Vertebrata</taxon>
        <taxon>Euteleostomi</taxon>
        <taxon>Actinopterygii</taxon>
        <taxon>Neopterygii</taxon>
        <taxon>Teleostei</taxon>
        <taxon>Anguilliformes</taxon>
        <taxon>Anguillidae</taxon>
        <taxon>Anguilla</taxon>
    </lineage>
</organism>
<evidence type="ECO:0000313" key="1">
    <source>
        <dbReference type="EMBL" id="JAH74704.1"/>
    </source>
</evidence>
<accession>A0A0E9V9B1</accession>
<dbReference type="EMBL" id="GBXM01033873">
    <property type="protein sequence ID" value="JAH74704.1"/>
    <property type="molecule type" value="Transcribed_RNA"/>
</dbReference>
<reference evidence="1" key="1">
    <citation type="submission" date="2014-11" db="EMBL/GenBank/DDBJ databases">
        <authorList>
            <person name="Amaro Gonzalez C."/>
        </authorList>
    </citation>
    <scope>NUCLEOTIDE SEQUENCE</scope>
</reference>
<reference evidence="1" key="2">
    <citation type="journal article" date="2015" name="Fish Shellfish Immunol.">
        <title>Early steps in the European eel (Anguilla anguilla)-Vibrio vulnificus interaction in the gills: Role of the RtxA13 toxin.</title>
        <authorList>
            <person name="Callol A."/>
            <person name="Pajuelo D."/>
            <person name="Ebbesson L."/>
            <person name="Teles M."/>
            <person name="MacKenzie S."/>
            <person name="Amaro C."/>
        </authorList>
    </citation>
    <scope>NUCLEOTIDE SEQUENCE</scope>
</reference>
<name>A0A0E9V9B1_ANGAN</name>
<proteinExistence type="predicted"/>
<dbReference type="AlphaFoldDB" id="A0A0E9V9B1"/>